<reference evidence="3" key="1">
    <citation type="submission" date="2022-12" db="EMBL/GenBank/DDBJ databases">
        <title>Chromosome-Level Genome Assembly of Japanese Cedar (Cryptomeriajaponica D. Don).</title>
        <authorList>
            <person name="Fujino T."/>
            <person name="Yamaguchi K."/>
            <person name="Yokoyama T."/>
            <person name="Hamanaka T."/>
            <person name="Harazono Y."/>
            <person name="Kamada H."/>
            <person name="Kobayashi W."/>
            <person name="Ujino-Ihara T."/>
            <person name="Uchiyama K."/>
            <person name="Matsumoto A."/>
            <person name="Izuno A."/>
            <person name="Tsumura Y."/>
            <person name="Toyoda A."/>
            <person name="Shigenobu S."/>
            <person name="Moriguchi Y."/>
            <person name="Ueno S."/>
            <person name="Kasahara M."/>
        </authorList>
    </citation>
    <scope>NUCLEOTIDE SEQUENCE</scope>
</reference>
<feature type="transmembrane region" description="Helical" evidence="2">
    <location>
        <begin position="118"/>
        <end position="137"/>
    </location>
</feature>
<organism evidence="3 4">
    <name type="scientific">Cryptomeria japonica</name>
    <name type="common">Japanese cedar</name>
    <name type="synonym">Cupressus japonica</name>
    <dbReference type="NCBI Taxonomy" id="3369"/>
    <lineage>
        <taxon>Eukaryota</taxon>
        <taxon>Viridiplantae</taxon>
        <taxon>Streptophyta</taxon>
        <taxon>Embryophyta</taxon>
        <taxon>Tracheophyta</taxon>
        <taxon>Spermatophyta</taxon>
        <taxon>Pinopsida</taxon>
        <taxon>Pinidae</taxon>
        <taxon>Conifers II</taxon>
        <taxon>Cupressales</taxon>
        <taxon>Cupressaceae</taxon>
        <taxon>Cryptomeria</taxon>
    </lineage>
</organism>
<accession>A0AAD3NQ42</accession>
<comment type="caution">
    <text evidence="3">The sequence shown here is derived from an EMBL/GenBank/DDBJ whole genome shotgun (WGS) entry which is preliminary data.</text>
</comment>
<proteinExistence type="predicted"/>
<keyword evidence="2" id="KW-1133">Transmembrane helix</keyword>
<name>A0AAD3NQ42_CRYJA</name>
<feature type="region of interest" description="Disordered" evidence="1">
    <location>
        <begin position="1"/>
        <end position="60"/>
    </location>
</feature>
<evidence type="ECO:0000313" key="3">
    <source>
        <dbReference type="EMBL" id="GLJ56563.1"/>
    </source>
</evidence>
<protein>
    <submittedName>
        <fullName evidence="3">Uncharacterized protein</fullName>
    </submittedName>
</protein>
<evidence type="ECO:0000256" key="1">
    <source>
        <dbReference type="SAM" id="MobiDB-lite"/>
    </source>
</evidence>
<evidence type="ECO:0000313" key="4">
    <source>
        <dbReference type="Proteomes" id="UP001234787"/>
    </source>
</evidence>
<dbReference type="Proteomes" id="UP001234787">
    <property type="component" value="Unassembled WGS sequence"/>
</dbReference>
<sequence>MEEGEGASDNENGQGNAGEDLSEMPVSSLVSDAADRDPVSGPENPSEWPEAKAPGTCFDGGDKSLSPIGYETAAYTYTDGSGKGLSSWAGIRPMMQIQLLVVNVLQDMELNMLRAEMLLSLPLSMVFAVLLLFARVVV</sequence>
<dbReference type="EMBL" id="BSEH01000022">
    <property type="protein sequence ID" value="GLJ56563.1"/>
    <property type="molecule type" value="Genomic_DNA"/>
</dbReference>
<gene>
    <name evidence="3" type="ORF">SUGI_1228110</name>
</gene>
<evidence type="ECO:0000256" key="2">
    <source>
        <dbReference type="SAM" id="Phobius"/>
    </source>
</evidence>
<keyword evidence="2" id="KW-0812">Transmembrane</keyword>
<dbReference type="AlphaFoldDB" id="A0AAD3NQ42"/>
<keyword evidence="2" id="KW-0472">Membrane</keyword>
<keyword evidence="4" id="KW-1185">Reference proteome</keyword>